<dbReference type="GO" id="GO:0016020">
    <property type="term" value="C:membrane"/>
    <property type="evidence" value="ECO:0007669"/>
    <property type="project" value="UniProtKB-SubCell"/>
</dbReference>
<dbReference type="InterPro" id="IPR003591">
    <property type="entry name" value="Leu-rich_rpt_typical-subtyp"/>
</dbReference>
<evidence type="ECO:0000256" key="8">
    <source>
        <dbReference type="ARBA" id="ARBA00023136"/>
    </source>
</evidence>
<reference evidence="12" key="2">
    <citation type="submission" date="2023-06" db="EMBL/GenBank/DDBJ databases">
        <authorList>
            <person name="Swenson N.G."/>
            <person name="Wegrzyn J.L."/>
            <person name="Mcevoy S.L."/>
        </authorList>
    </citation>
    <scope>NUCLEOTIDE SEQUENCE</scope>
    <source>
        <strain evidence="12">NS2018</strain>
        <tissue evidence="12">Leaf</tissue>
    </source>
</reference>
<dbReference type="PANTHER" id="PTHR27008:SF585">
    <property type="entry name" value="PROTEIN KINASE DOMAIN-CONTAINING PROTEIN"/>
    <property type="match status" value="1"/>
</dbReference>
<proteinExistence type="predicted"/>
<reference evidence="12" key="1">
    <citation type="journal article" date="2022" name="Plant J.">
        <title>Strategies of tolerance reflected in two North American maple genomes.</title>
        <authorList>
            <person name="McEvoy S.L."/>
            <person name="Sezen U.U."/>
            <person name="Trouern-Trend A."/>
            <person name="McMahon S.M."/>
            <person name="Schaberg P.G."/>
            <person name="Yang J."/>
            <person name="Wegrzyn J.L."/>
            <person name="Swenson N.G."/>
        </authorList>
    </citation>
    <scope>NUCLEOTIDE SEQUENCE</scope>
    <source>
        <strain evidence="12">NS2018</strain>
    </source>
</reference>
<feature type="transmembrane region" description="Helical" evidence="9">
    <location>
        <begin position="445"/>
        <end position="464"/>
    </location>
</feature>
<dbReference type="Pfam" id="PF13855">
    <property type="entry name" value="LRR_8"/>
    <property type="match status" value="2"/>
</dbReference>
<dbReference type="FunFam" id="3.80.10.10:FF:000383">
    <property type="entry name" value="Leucine-rich repeat receptor protein kinase EMS1"/>
    <property type="match status" value="1"/>
</dbReference>
<keyword evidence="5" id="KW-0547">Nucleotide-binding</keyword>
<keyword evidence="13" id="KW-1185">Reference proteome</keyword>
<dbReference type="AlphaFoldDB" id="A0AA39RTE7"/>
<dbReference type="InterPro" id="IPR051809">
    <property type="entry name" value="Plant_receptor-like_S/T_kinase"/>
</dbReference>
<dbReference type="InterPro" id="IPR011009">
    <property type="entry name" value="Kinase-like_dom_sf"/>
</dbReference>
<keyword evidence="2" id="KW-0433">Leucine-rich repeat</keyword>
<keyword evidence="7 9" id="KW-1133">Transmembrane helix</keyword>
<dbReference type="InterPro" id="IPR001611">
    <property type="entry name" value="Leu-rich_rpt"/>
</dbReference>
<keyword evidence="3 9" id="KW-0812">Transmembrane</keyword>
<evidence type="ECO:0000259" key="11">
    <source>
        <dbReference type="Pfam" id="PF23598"/>
    </source>
</evidence>
<evidence type="ECO:0000256" key="4">
    <source>
        <dbReference type="ARBA" id="ARBA00022737"/>
    </source>
</evidence>
<feature type="domain" description="Serine-threonine/tyrosine-protein kinase catalytic" evidence="10">
    <location>
        <begin position="508"/>
        <end position="625"/>
    </location>
</feature>
<evidence type="ECO:0000256" key="7">
    <source>
        <dbReference type="ARBA" id="ARBA00022989"/>
    </source>
</evidence>
<evidence type="ECO:0000313" key="12">
    <source>
        <dbReference type="EMBL" id="KAK0579889.1"/>
    </source>
</evidence>
<keyword evidence="8 9" id="KW-0472">Membrane</keyword>
<comment type="subcellular location">
    <subcellularLocation>
        <location evidence="1">Membrane</location>
    </subcellularLocation>
</comment>
<dbReference type="Gene3D" id="1.10.510.10">
    <property type="entry name" value="Transferase(Phosphotransferase) domain 1"/>
    <property type="match status" value="1"/>
</dbReference>
<sequence>MTGSIQEIVNLHNLNFLNLKNNGLSGPIPSTIFNISKLEIIALDRNRLSGPIPSTIGLAVNLKKLYLWENELNGIIPDSISNASQLTTLELELNSFSGPIPTTIGNLRNLQDLTLFSNQLTVESSTQDLNFLSSLTNCKSLRRISLSNNPLSSTLPVSIGNLSTTLTEFWAHDCKIKGSIPQEVGNLRNLTTLSLEDNELTGSVPTAIGKMRMLQVLHLDGNKLQGSIPNEVCHLRNLGDLYLSGNNLSGPIPACLGDINSLRILYLNSNNFTSRIPASLWSLKDLLRLNLSTNSFSGHLPQDIGNLKVVSEIDLSGNELSGEIPSSIGGLQSLINFSIAQNQLQGPIPESFGNLVNLEILDLSSNNLSGSIPKSIEKLRYLKGMNVSFNRLKGEIPTGGSFANLSVGSFLGNSELCGAPQFQVPPCKASSLKGSKRRSVLKPIYILPAIASTILVLALIFLLFRCQKRKSKRSDKEDMPALSTWRRISYQELEHATNGFDESSLLGEEDSTTQTNTLATIGYMAPEYGSEGIVSTRGDMYSFGILMMETFTRKKPTDNMFDERLSLQYWIKDALPHSVTEIADTNLLGEENLSAKKECILSILQVAVDCTVEMPENRLDIANVLGALKNIKTKFEKSLART</sequence>
<organism evidence="12 13">
    <name type="scientific">Acer saccharum</name>
    <name type="common">Sugar maple</name>
    <dbReference type="NCBI Taxonomy" id="4024"/>
    <lineage>
        <taxon>Eukaryota</taxon>
        <taxon>Viridiplantae</taxon>
        <taxon>Streptophyta</taxon>
        <taxon>Embryophyta</taxon>
        <taxon>Tracheophyta</taxon>
        <taxon>Spermatophyta</taxon>
        <taxon>Magnoliopsida</taxon>
        <taxon>eudicotyledons</taxon>
        <taxon>Gunneridae</taxon>
        <taxon>Pentapetalae</taxon>
        <taxon>rosids</taxon>
        <taxon>malvids</taxon>
        <taxon>Sapindales</taxon>
        <taxon>Sapindaceae</taxon>
        <taxon>Hippocastanoideae</taxon>
        <taxon>Acereae</taxon>
        <taxon>Acer</taxon>
    </lineage>
</organism>
<dbReference type="Gene3D" id="3.80.10.10">
    <property type="entry name" value="Ribonuclease Inhibitor"/>
    <property type="match status" value="2"/>
</dbReference>
<dbReference type="PANTHER" id="PTHR27008">
    <property type="entry name" value="OS04G0122200 PROTEIN"/>
    <property type="match status" value="1"/>
</dbReference>
<evidence type="ECO:0000256" key="1">
    <source>
        <dbReference type="ARBA" id="ARBA00004370"/>
    </source>
</evidence>
<dbReference type="InterPro" id="IPR001245">
    <property type="entry name" value="Ser-Thr/Tyr_kinase_cat_dom"/>
</dbReference>
<comment type="caution">
    <text evidence="12">The sequence shown here is derived from an EMBL/GenBank/DDBJ whole genome shotgun (WGS) entry which is preliminary data.</text>
</comment>
<dbReference type="InterPro" id="IPR055414">
    <property type="entry name" value="LRR_R13L4/SHOC2-like"/>
</dbReference>
<dbReference type="GO" id="GO:0004674">
    <property type="term" value="F:protein serine/threonine kinase activity"/>
    <property type="evidence" value="ECO:0007669"/>
    <property type="project" value="UniProtKB-EC"/>
</dbReference>
<evidence type="ECO:0000256" key="6">
    <source>
        <dbReference type="ARBA" id="ARBA00022840"/>
    </source>
</evidence>
<dbReference type="Pfam" id="PF00560">
    <property type="entry name" value="LRR_1"/>
    <property type="match status" value="2"/>
</dbReference>
<dbReference type="EMBL" id="JAUESC010000385">
    <property type="protein sequence ID" value="KAK0579889.1"/>
    <property type="molecule type" value="Genomic_DNA"/>
</dbReference>
<dbReference type="SUPFAM" id="SSF56112">
    <property type="entry name" value="Protein kinase-like (PK-like)"/>
    <property type="match status" value="1"/>
</dbReference>
<name>A0AA39RTE7_ACESA</name>
<dbReference type="FunFam" id="3.80.10.10:FF:000317">
    <property type="entry name" value="Inactive leucine-rich repeat receptor-like protein kinase"/>
    <property type="match status" value="1"/>
</dbReference>
<evidence type="ECO:0000256" key="9">
    <source>
        <dbReference type="SAM" id="Phobius"/>
    </source>
</evidence>
<evidence type="ECO:0000313" key="13">
    <source>
        <dbReference type="Proteomes" id="UP001168877"/>
    </source>
</evidence>
<evidence type="ECO:0000256" key="3">
    <source>
        <dbReference type="ARBA" id="ARBA00022692"/>
    </source>
</evidence>
<evidence type="ECO:0008006" key="14">
    <source>
        <dbReference type="Google" id="ProtNLM"/>
    </source>
</evidence>
<dbReference type="InterPro" id="IPR032675">
    <property type="entry name" value="LRR_dom_sf"/>
</dbReference>
<dbReference type="Pfam" id="PF07714">
    <property type="entry name" value="PK_Tyr_Ser-Thr"/>
    <property type="match status" value="1"/>
</dbReference>
<evidence type="ECO:0000259" key="10">
    <source>
        <dbReference type="Pfam" id="PF07714"/>
    </source>
</evidence>
<accession>A0AA39RTE7</accession>
<evidence type="ECO:0000256" key="2">
    <source>
        <dbReference type="ARBA" id="ARBA00022614"/>
    </source>
</evidence>
<dbReference type="SMART" id="SM00369">
    <property type="entry name" value="LRR_TYP"/>
    <property type="match status" value="7"/>
</dbReference>
<dbReference type="SUPFAM" id="SSF52058">
    <property type="entry name" value="L domain-like"/>
    <property type="match status" value="2"/>
</dbReference>
<dbReference type="PROSITE" id="PS51450">
    <property type="entry name" value="LRR"/>
    <property type="match status" value="1"/>
</dbReference>
<dbReference type="Pfam" id="PF23598">
    <property type="entry name" value="LRR_14"/>
    <property type="match status" value="1"/>
</dbReference>
<gene>
    <name evidence="12" type="ORF">LWI29_033127</name>
</gene>
<feature type="domain" description="Disease resistance R13L4/SHOC-2-like LRR" evidence="11">
    <location>
        <begin position="262"/>
        <end position="392"/>
    </location>
</feature>
<dbReference type="GO" id="GO:0005524">
    <property type="term" value="F:ATP binding"/>
    <property type="evidence" value="ECO:0007669"/>
    <property type="project" value="UniProtKB-KW"/>
</dbReference>
<evidence type="ECO:0000256" key="5">
    <source>
        <dbReference type="ARBA" id="ARBA00022741"/>
    </source>
</evidence>
<keyword evidence="6" id="KW-0067">ATP-binding</keyword>
<keyword evidence="4" id="KW-0677">Repeat</keyword>
<dbReference type="Proteomes" id="UP001168877">
    <property type="component" value="Unassembled WGS sequence"/>
</dbReference>
<protein>
    <recommendedName>
        <fullName evidence="14">Protein kinase domain-containing protein</fullName>
    </recommendedName>
</protein>